<proteinExistence type="predicted"/>
<keyword evidence="2" id="KW-0808">Transferase</keyword>
<evidence type="ECO:0000256" key="3">
    <source>
        <dbReference type="PROSITE-ProRule" id="PRU00529"/>
    </source>
</evidence>
<reference evidence="5 6" key="1">
    <citation type="journal article" date="2016" name="Nat. Commun.">
        <title>Thousands of microbial genomes shed light on interconnected biogeochemical processes in an aquifer system.</title>
        <authorList>
            <person name="Anantharaman K."/>
            <person name="Brown C.T."/>
            <person name="Hug L.A."/>
            <person name="Sharon I."/>
            <person name="Castelle C.J."/>
            <person name="Probst A.J."/>
            <person name="Thomas B.C."/>
            <person name="Singh A."/>
            <person name="Wilkins M.J."/>
            <person name="Karaoz U."/>
            <person name="Brodie E.L."/>
            <person name="Williams K.H."/>
            <person name="Hubbard S.S."/>
            <person name="Banfield J.F."/>
        </authorList>
    </citation>
    <scope>NUCLEOTIDE SEQUENCE [LARGE SCALE GENOMIC DNA]</scope>
</reference>
<dbReference type="STRING" id="1817814.A2V81_00435"/>
<sequence>MLFMATCSFGLEKVVFDELKKLGIWIEHKKDGHVFFSGEIDAMYRANLWLRTADKVFLVLKQTKAIDTFEKLFEAVYELPWPDLLRGESTFPVLVKSKKSKLTSTPACQSIVKKAIVKKLQTVYPETTFPESGEEMVIQCWLENDELIVAINTSGEGLHRRGYRQNALHTETPMRENLAAALVNLSGWEKEMPLYDPFCGTGTILLEAAMIAYNIAPGLGRFFAFEKWKMCDTDEWEKVRKVALESRDETTKVTLIGSDQSHEQISLSLENIQTLDIPPIKLFDQDIRKVSLEGVGFKPTSTIEKGMIVTNPPYGIKSDAKDIEEIYQALARRYHAWKGISWHIFTAYENIEKVFGQEAKKRRKLYNGGIKCYLYSF</sequence>
<dbReference type="InterPro" id="IPR029063">
    <property type="entry name" value="SAM-dependent_MTases_sf"/>
</dbReference>
<dbReference type="Proteomes" id="UP000177614">
    <property type="component" value="Unassembled WGS sequence"/>
</dbReference>
<protein>
    <recommendedName>
        <fullName evidence="4">THUMP domain-containing protein</fullName>
    </recommendedName>
</protein>
<dbReference type="GO" id="GO:0008990">
    <property type="term" value="F:rRNA (guanine-N2-)-methyltransferase activity"/>
    <property type="evidence" value="ECO:0007669"/>
    <property type="project" value="TreeGrafter"/>
</dbReference>
<dbReference type="InterPro" id="IPR054170">
    <property type="entry name" value="RlmL_1st"/>
</dbReference>
<organism evidence="5 6">
    <name type="scientific">Candidatus Abawacabacteria bacterium RBG_16_42_10</name>
    <dbReference type="NCBI Taxonomy" id="1817814"/>
    <lineage>
        <taxon>Bacteria</taxon>
        <taxon>Candidatus Abawacaibacteriota</taxon>
    </lineage>
</organism>
<evidence type="ECO:0000259" key="4">
    <source>
        <dbReference type="PROSITE" id="PS51165"/>
    </source>
</evidence>
<evidence type="ECO:0000256" key="2">
    <source>
        <dbReference type="ARBA" id="ARBA00022679"/>
    </source>
</evidence>
<dbReference type="PANTHER" id="PTHR47313:SF1">
    <property type="entry name" value="RIBOSOMAL RNA LARGE SUBUNIT METHYLTRANSFERASE K_L"/>
    <property type="match status" value="1"/>
</dbReference>
<feature type="domain" description="THUMP" evidence="4">
    <location>
        <begin position="42"/>
        <end position="153"/>
    </location>
</feature>
<dbReference type="InterPro" id="IPR002052">
    <property type="entry name" value="DNA_methylase_N6_adenine_CS"/>
</dbReference>
<dbReference type="SUPFAM" id="SSF53335">
    <property type="entry name" value="S-adenosyl-L-methionine-dependent methyltransferases"/>
    <property type="match status" value="1"/>
</dbReference>
<dbReference type="GO" id="GO:0003723">
    <property type="term" value="F:RNA binding"/>
    <property type="evidence" value="ECO:0007669"/>
    <property type="project" value="UniProtKB-UniRule"/>
</dbReference>
<name>A0A1F4XJ87_9BACT</name>
<dbReference type="GO" id="GO:0070043">
    <property type="term" value="F:rRNA (guanine-N7-)-methyltransferase activity"/>
    <property type="evidence" value="ECO:0007669"/>
    <property type="project" value="TreeGrafter"/>
</dbReference>
<comment type="caution">
    <text evidence="5">The sequence shown here is derived from an EMBL/GenBank/DDBJ whole genome shotgun (WGS) entry which is preliminary data.</text>
</comment>
<dbReference type="EMBL" id="MEWR01000022">
    <property type="protein sequence ID" value="OGC81706.1"/>
    <property type="molecule type" value="Genomic_DNA"/>
</dbReference>
<dbReference type="PROSITE" id="PS51165">
    <property type="entry name" value="THUMP"/>
    <property type="match status" value="1"/>
</dbReference>
<accession>A0A1F4XJ87</accession>
<gene>
    <name evidence="5" type="ORF">A2V81_00435</name>
</gene>
<dbReference type="PROSITE" id="PS00092">
    <property type="entry name" value="N6_MTASE"/>
    <property type="match status" value="1"/>
</dbReference>
<dbReference type="InterPro" id="IPR004114">
    <property type="entry name" value="THUMP_dom"/>
</dbReference>
<evidence type="ECO:0000256" key="1">
    <source>
        <dbReference type="ARBA" id="ARBA00022603"/>
    </source>
</evidence>
<dbReference type="AlphaFoldDB" id="A0A1F4XJ87"/>
<dbReference type="PROSITE" id="PS01261">
    <property type="entry name" value="UPF0020"/>
    <property type="match status" value="1"/>
</dbReference>
<dbReference type="Pfam" id="PF01170">
    <property type="entry name" value="UPF0020"/>
    <property type="match status" value="1"/>
</dbReference>
<dbReference type="PANTHER" id="PTHR47313">
    <property type="entry name" value="RIBOSOMAL RNA LARGE SUBUNIT METHYLTRANSFERASE K/L"/>
    <property type="match status" value="1"/>
</dbReference>
<keyword evidence="1" id="KW-0489">Methyltransferase</keyword>
<evidence type="ECO:0000313" key="6">
    <source>
        <dbReference type="Proteomes" id="UP000177614"/>
    </source>
</evidence>
<dbReference type="InterPro" id="IPR000241">
    <property type="entry name" value="RlmKL-like_Mtase"/>
</dbReference>
<dbReference type="Gene3D" id="3.40.50.150">
    <property type="entry name" value="Vaccinia Virus protein VP39"/>
    <property type="match status" value="1"/>
</dbReference>
<keyword evidence="3" id="KW-0694">RNA-binding</keyword>
<dbReference type="InterPro" id="IPR053943">
    <property type="entry name" value="RlmKL-like_Mtase_CS"/>
</dbReference>
<evidence type="ECO:0000313" key="5">
    <source>
        <dbReference type="EMBL" id="OGC81706.1"/>
    </source>
</evidence>
<dbReference type="Pfam" id="PF22020">
    <property type="entry name" value="RlmL_1st"/>
    <property type="match status" value="1"/>
</dbReference>
<dbReference type="Gene3D" id="3.30.2130.30">
    <property type="match status" value="1"/>
</dbReference>
<dbReference type="Pfam" id="PF02926">
    <property type="entry name" value="THUMP"/>
    <property type="match status" value="1"/>
</dbReference>
<dbReference type="CDD" id="cd11715">
    <property type="entry name" value="THUMP_AdoMetMT"/>
    <property type="match status" value="1"/>
</dbReference>